<comment type="caution">
    <text evidence="1">The sequence shown here is derived from an EMBL/GenBank/DDBJ whole genome shotgun (WGS) entry which is preliminary data.</text>
</comment>
<dbReference type="EMBL" id="JAHXZJ010001982">
    <property type="protein sequence ID" value="KAH0548222.1"/>
    <property type="molecule type" value="Genomic_DNA"/>
</dbReference>
<name>A0AAV7I8B3_COTGL</name>
<dbReference type="AlphaFoldDB" id="A0AAV7I8B3"/>
<organism evidence="1 2">
    <name type="scientific">Cotesia glomerata</name>
    <name type="common">Lepidopteran parasitic wasp</name>
    <name type="synonym">Apanteles glomeratus</name>
    <dbReference type="NCBI Taxonomy" id="32391"/>
    <lineage>
        <taxon>Eukaryota</taxon>
        <taxon>Metazoa</taxon>
        <taxon>Ecdysozoa</taxon>
        <taxon>Arthropoda</taxon>
        <taxon>Hexapoda</taxon>
        <taxon>Insecta</taxon>
        <taxon>Pterygota</taxon>
        <taxon>Neoptera</taxon>
        <taxon>Endopterygota</taxon>
        <taxon>Hymenoptera</taxon>
        <taxon>Apocrita</taxon>
        <taxon>Ichneumonoidea</taxon>
        <taxon>Braconidae</taxon>
        <taxon>Microgastrinae</taxon>
        <taxon>Cotesia</taxon>
    </lineage>
</organism>
<protein>
    <submittedName>
        <fullName evidence="1">Uncharacterized protein</fullName>
    </submittedName>
</protein>
<sequence>MSNILQYQAIFPIEWLRATDEEIDEFISSELELRKRSSEDFKDTIITFKNIVTILQVSDLNMSWWFRIPGEKTPSPWVHHFTGNSLVEMYPDLEAPWRHELNSMIEEGKDLPDLQILQRQCQQSSQQEMGFIKNYLIYEAIIPKVWLDIFGYQYVVKAVLDQVNELSRVINNINNLPEGQDGDFVTIQRLNQPLITIGTNSAYLIINDENHYWWLRLQTDVTRVPTLENYKFTGNLIYDLLISGMHQIQRQQQLLRVVQQQQQQPDDQEIIILEEETVNNSDGDYESSSSD</sequence>
<evidence type="ECO:0000313" key="2">
    <source>
        <dbReference type="Proteomes" id="UP000826195"/>
    </source>
</evidence>
<accession>A0AAV7I8B3</accession>
<proteinExistence type="predicted"/>
<reference evidence="1 2" key="1">
    <citation type="journal article" date="2021" name="J. Hered.">
        <title>A chromosome-level genome assembly of the parasitoid wasp, Cotesia glomerata (Hymenoptera: Braconidae).</title>
        <authorList>
            <person name="Pinto B.J."/>
            <person name="Weis J.J."/>
            <person name="Gamble T."/>
            <person name="Ode P.J."/>
            <person name="Paul R."/>
            <person name="Zaspel J.M."/>
        </authorList>
    </citation>
    <scope>NUCLEOTIDE SEQUENCE [LARGE SCALE GENOMIC DNA]</scope>
    <source>
        <strain evidence="1">CgM1</strain>
    </source>
</reference>
<gene>
    <name evidence="1" type="ORF">KQX54_000232</name>
</gene>
<evidence type="ECO:0000313" key="1">
    <source>
        <dbReference type="EMBL" id="KAH0548222.1"/>
    </source>
</evidence>
<dbReference type="Proteomes" id="UP000826195">
    <property type="component" value="Unassembled WGS sequence"/>
</dbReference>
<keyword evidence="2" id="KW-1185">Reference proteome</keyword>